<dbReference type="AlphaFoldDB" id="A0A2B4S4G7"/>
<evidence type="ECO:0000313" key="12">
    <source>
        <dbReference type="EMBL" id="PFX23949.1"/>
    </source>
</evidence>
<dbReference type="GO" id="GO:0016706">
    <property type="term" value="F:2-oxoglutarate-dependent dioxygenase activity"/>
    <property type="evidence" value="ECO:0007669"/>
    <property type="project" value="UniProtKB-ARBA"/>
</dbReference>
<proteinExistence type="inferred from homology"/>
<dbReference type="GO" id="GO:0045329">
    <property type="term" value="P:carnitine biosynthetic process"/>
    <property type="evidence" value="ECO:0007669"/>
    <property type="project" value="UniProtKB-UniPathway"/>
</dbReference>
<dbReference type="Proteomes" id="UP000225706">
    <property type="component" value="Unassembled WGS sequence"/>
</dbReference>
<sequence>MSSFVRQLFRAPLVTRCRLLSPMSTVSKAANAVASSFLVQKLEKKVKCGMLHVTWNNNSVNRYPFTYLRDNCQCSECFHESAFQRSFDTVGKLDPNVSPEDYNVISEGKEIVIAWPDGHVSVFDSDWLHSRRLNDAKDDPSSEMSSTLNREGVEFWNAETLQGNVPKLDFQELMEDDGALLDWIKNLHIVGIALVINTPLEVGQAEKLCDRVGYYKTTHYGHYFDVKTKYEANNLAYTSNFLPLHIDLPFYDYIPGVQMLHCIEQATGTGGANQFVDGFFVSQELQKKDRKKFDILTKARIQFVDIGKDMFGDFHYKFARHTIELDKNGQIVRFAYNNHVRDSVVLNSTPEETVQLYEAYLTLGKMLRDPANQMEHKMVPGDMITFNNSRVLHGRSAFTVKGGQSRHLHGVYLDWDIMYSRMRVLAKKLNVPLLY</sequence>
<protein>
    <submittedName>
        <fullName evidence="12">Gamma-butyrobetaine dioxygenase</fullName>
    </submittedName>
</protein>
<evidence type="ECO:0000256" key="4">
    <source>
        <dbReference type="ARBA" id="ARBA00008654"/>
    </source>
</evidence>
<dbReference type="CDD" id="cd00250">
    <property type="entry name" value="CAS_like"/>
    <property type="match status" value="1"/>
</dbReference>
<dbReference type="PANTHER" id="PTHR10696:SF33">
    <property type="entry name" value="GAMMA-BUTYROBETAINE DIOXYGENASE"/>
    <property type="match status" value="1"/>
</dbReference>
<comment type="similarity">
    <text evidence="4">Belongs to the gamma-BBH/TMLD family.</text>
</comment>
<evidence type="ECO:0000256" key="3">
    <source>
        <dbReference type="ARBA" id="ARBA00005022"/>
    </source>
</evidence>
<evidence type="ECO:0000256" key="2">
    <source>
        <dbReference type="ARBA" id="ARBA00001961"/>
    </source>
</evidence>
<comment type="caution">
    <text evidence="12">The sequence shown here is derived from an EMBL/GenBank/DDBJ whole genome shotgun (WGS) entry which is preliminary data.</text>
</comment>
<dbReference type="GO" id="GO:0005739">
    <property type="term" value="C:mitochondrion"/>
    <property type="evidence" value="ECO:0007669"/>
    <property type="project" value="TreeGrafter"/>
</dbReference>
<keyword evidence="9" id="KW-0408">Iron</keyword>
<dbReference type="FunFam" id="3.30.2020.30:FF:000002">
    <property type="entry name" value="Putative gamma-butyrobetaine dioxygenase"/>
    <property type="match status" value="1"/>
</dbReference>
<comment type="cofactor">
    <cofactor evidence="2">
        <name>L-ascorbate</name>
        <dbReference type="ChEBI" id="CHEBI:38290"/>
    </cofactor>
</comment>
<evidence type="ECO:0000256" key="8">
    <source>
        <dbReference type="ARBA" id="ARBA00023002"/>
    </source>
</evidence>
<feature type="domain" description="TauD/TfdA-like" evidence="10">
    <location>
        <begin position="165"/>
        <end position="412"/>
    </location>
</feature>
<dbReference type="InterPro" id="IPR050411">
    <property type="entry name" value="AlphaKG_dependent_hydroxylases"/>
</dbReference>
<reference evidence="13" key="1">
    <citation type="journal article" date="2017" name="bioRxiv">
        <title>Comparative analysis of the genomes of Stylophora pistillata and Acropora digitifera provides evidence for extensive differences between species of corals.</title>
        <authorList>
            <person name="Voolstra C.R."/>
            <person name="Li Y."/>
            <person name="Liew Y.J."/>
            <person name="Baumgarten S."/>
            <person name="Zoccola D."/>
            <person name="Flot J.-F."/>
            <person name="Tambutte S."/>
            <person name="Allemand D."/>
            <person name="Aranda M."/>
        </authorList>
    </citation>
    <scope>NUCLEOTIDE SEQUENCE [LARGE SCALE GENOMIC DNA]</scope>
</reference>
<dbReference type="EMBL" id="LSMT01000191">
    <property type="protein sequence ID" value="PFX23949.1"/>
    <property type="molecule type" value="Genomic_DNA"/>
</dbReference>
<feature type="domain" description="Gamma-butyrobetaine hydroxylase-like N-terminal" evidence="11">
    <location>
        <begin position="49"/>
        <end position="129"/>
    </location>
</feature>
<accession>A0A2B4S4G7</accession>
<dbReference type="Pfam" id="PF02668">
    <property type="entry name" value="TauD"/>
    <property type="match status" value="1"/>
</dbReference>
<evidence type="ECO:0000313" key="13">
    <source>
        <dbReference type="Proteomes" id="UP000225706"/>
    </source>
</evidence>
<dbReference type="STRING" id="50429.A0A2B4S4G7"/>
<dbReference type="InterPro" id="IPR038492">
    <property type="entry name" value="GBBH-like_N_sf"/>
</dbReference>
<dbReference type="SUPFAM" id="SSF51197">
    <property type="entry name" value="Clavaminate synthase-like"/>
    <property type="match status" value="1"/>
</dbReference>
<evidence type="ECO:0000256" key="5">
    <source>
        <dbReference type="ARBA" id="ARBA00022723"/>
    </source>
</evidence>
<dbReference type="GO" id="GO:0046872">
    <property type="term" value="F:metal ion binding"/>
    <property type="evidence" value="ECO:0007669"/>
    <property type="project" value="UniProtKB-KW"/>
</dbReference>
<dbReference type="UniPathway" id="UPA00118"/>
<evidence type="ECO:0000259" key="10">
    <source>
        <dbReference type="Pfam" id="PF02668"/>
    </source>
</evidence>
<dbReference type="InterPro" id="IPR003819">
    <property type="entry name" value="TauD/TfdA-like"/>
</dbReference>
<dbReference type="PANTHER" id="PTHR10696">
    <property type="entry name" value="GAMMA-BUTYROBETAINE HYDROXYLASE-RELATED"/>
    <property type="match status" value="1"/>
</dbReference>
<dbReference type="FunFam" id="3.60.130.10:FF:000001">
    <property type="entry name" value="Trimethyllysine dioxygenase, mitochondrial"/>
    <property type="match status" value="1"/>
</dbReference>
<comment type="cofactor">
    <cofactor evidence="1">
        <name>Fe(2+)</name>
        <dbReference type="ChEBI" id="CHEBI:29033"/>
    </cofactor>
</comment>
<name>A0A2B4S4G7_STYPI</name>
<dbReference type="Gene3D" id="3.30.2020.30">
    <property type="match status" value="1"/>
</dbReference>
<gene>
    <name evidence="12" type="primary">BBOX1</name>
    <name evidence="12" type="ORF">AWC38_SpisGene11460</name>
</gene>
<comment type="pathway">
    <text evidence="3">Amine and polyamine biosynthesis; carnitine biosynthesis.</text>
</comment>
<keyword evidence="13" id="KW-1185">Reference proteome</keyword>
<evidence type="ECO:0000256" key="7">
    <source>
        <dbReference type="ARBA" id="ARBA00022964"/>
    </source>
</evidence>
<evidence type="ECO:0000256" key="9">
    <source>
        <dbReference type="ARBA" id="ARBA00023004"/>
    </source>
</evidence>
<keyword evidence="6" id="KW-0124">Carnitine biosynthesis</keyword>
<keyword evidence="8" id="KW-0560">Oxidoreductase</keyword>
<evidence type="ECO:0000256" key="6">
    <source>
        <dbReference type="ARBA" id="ARBA00022873"/>
    </source>
</evidence>
<dbReference type="InterPro" id="IPR010376">
    <property type="entry name" value="GBBH-like_N"/>
</dbReference>
<dbReference type="Gene3D" id="3.60.130.10">
    <property type="entry name" value="Clavaminate synthase-like"/>
    <property type="match status" value="1"/>
</dbReference>
<dbReference type="InterPro" id="IPR042098">
    <property type="entry name" value="TauD-like_sf"/>
</dbReference>
<keyword evidence="7 12" id="KW-0223">Dioxygenase</keyword>
<evidence type="ECO:0000259" key="11">
    <source>
        <dbReference type="Pfam" id="PF06155"/>
    </source>
</evidence>
<organism evidence="12 13">
    <name type="scientific">Stylophora pistillata</name>
    <name type="common">Smooth cauliflower coral</name>
    <dbReference type="NCBI Taxonomy" id="50429"/>
    <lineage>
        <taxon>Eukaryota</taxon>
        <taxon>Metazoa</taxon>
        <taxon>Cnidaria</taxon>
        <taxon>Anthozoa</taxon>
        <taxon>Hexacorallia</taxon>
        <taxon>Scleractinia</taxon>
        <taxon>Astrocoeniina</taxon>
        <taxon>Pocilloporidae</taxon>
        <taxon>Stylophora</taxon>
    </lineage>
</organism>
<dbReference type="OrthoDB" id="406634at2759"/>
<evidence type="ECO:0000256" key="1">
    <source>
        <dbReference type="ARBA" id="ARBA00001954"/>
    </source>
</evidence>
<dbReference type="Pfam" id="PF06155">
    <property type="entry name" value="GBBH-like_N"/>
    <property type="match status" value="1"/>
</dbReference>
<keyword evidence="5" id="KW-0479">Metal-binding</keyword>